<dbReference type="Proteomes" id="UP000586252">
    <property type="component" value="Unassembled WGS sequence"/>
</dbReference>
<reference evidence="1 2" key="1">
    <citation type="journal article" date="2020" name="Front. Microbiol.">
        <title>Genetic Organization of the aprX-lipA2 Operon Affects the Proteolytic Potential of Pseudomonas Species in Milk.</title>
        <authorList>
            <person name="Maier C."/>
            <person name="Huptas C."/>
            <person name="von Neubeck M."/>
            <person name="Scherer S."/>
            <person name="Wenning M."/>
            <person name="Lucking G."/>
        </authorList>
    </citation>
    <scope>NUCLEOTIDE SEQUENCE [LARGE SCALE GENOMIC DNA]</scope>
    <source>
        <strain evidence="1 2">WS 5404</strain>
    </source>
</reference>
<proteinExistence type="predicted"/>
<name>A0A7Y1QI99_9PSED</name>
<dbReference type="RefSeq" id="WP_157255555.1">
    <property type="nucleotide sequence ID" value="NZ_JAAQYI010000011.1"/>
</dbReference>
<organism evidence="1 2">
    <name type="scientific">Pseudomonas lactis</name>
    <dbReference type="NCBI Taxonomy" id="1615674"/>
    <lineage>
        <taxon>Bacteria</taxon>
        <taxon>Pseudomonadati</taxon>
        <taxon>Pseudomonadota</taxon>
        <taxon>Gammaproteobacteria</taxon>
        <taxon>Pseudomonadales</taxon>
        <taxon>Pseudomonadaceae</taxon>
        <taxon>Pseudomonas</taxon>
    </lineage>
</organism>
<gene>
    <name evidence="1" type="ORF">HBO30_20155</name>
</gene>
<dbReference type="EMBL" id="JAAQYI010000011">
    <property type="protein sequence ID" value="NNA81033.1"/>
    <property type="molecule type" value="Genomic_DNA"/>
</dbReference>
<evidence type="ECO:0000313" key="2">
    <source>
        <dbReference type="Proteomes" id="UP000586252"/>
    </source>
</evidence>
<dbReference type="AlphaFoldDB" id="A0A7Y1QI99"/>
<evidence type="ECO:0000313" key="1">
    <source>
        <dbReference type="EMBL" id="NNA81033.1"/>
    </source>
</evidence>
<dbReference type="GeneID" id="45736633"/>
<accession>A0A7Y1QI99</accession>
<protein>
    <submittedName>
        <fullName evidence="1">Uncharacterized protein</fullName>
    </submittedName>
</protein>
<sequence>MTKKQPTCDVCGNRNCKGWQEGETVHEYRGKGSWNLGCHCAGCTQARNESGGFFGALADALNPGNKGANHG</sequence>
<comment type="caution">
    <text evidence="1">The sequence shown here is derived from an EMBL/GenBank/DDBJ whole genome shotgun (WGS) entry which is preliminary data.</text>
</comment>